<dbReference type="InterPro" id="IPR026898">
    <property type="entry name" value="PrsW"/>
</dbReference>
<feature type="transmembrane region" description="Helical" evidence="10">
    <location>
        <begin position="6"/>
        <end position="21"/>
    </location>
</feature>
<keyword evidence="9 10" id="KW-0472">Membrane</keyword>
<sequence length="236" mass="26519">MTLWLVVLAFGPGIFWLWYVYHKDRWEPEPRALVIRTFLWGMACALPAALLEIPFAWSGVLLIVIVAPAIEEYAKYFVVSRTVYRQLEFNEPMDGIVYAAAAALGFASIENLLYLLAAQSQDILTPVFIGRALFSVPGHVLFSTIWGAALGRAKFVSDLARQRALMHSGLLTAMAAHGLFNLLAMFELLGALGLLVFLFFAWKFFHRRIEEALAESSYAHKLGQLFKRHDDSDPLP</sequence>
<evidence type="ECO:0000256" key="8">
    <source>
        <dbReference type="ARBA" id="ARBA00022989"/>
    </source>
</evidence>
<protein>
    <recommendedName>
        <fullName evidence="3">Protease PrsW</fullName>
    </recommendedName>
</protein>
<proteinExistence type="inferred from homology"/>
<evidence type="ECO:0000256" key="2">
    <source>
        <dbReference type="ARBA" id="ARBA00009165"/>
    </source>
</evidence>
<dbReference type="PANTHER" id="PTHR36844:SF1">
    <property type="entry name" value="PROTEASE PRSW"/>
    <property type="match status" value="1"/>
</dbReference>
<evidence type="ECO:0000256" key="9">
    <source>
        <dbReference type="ARBA" id="ARBA00023136"/>
    </source>
</evidence>
<evidence type="ECO:0000256" key="10">
    <source>
        <dbReference type="SAM" id="Phobius"/>
    </source>
</evidence>
<keyword evidence="6 10" id="KW-0812">Transmembrane</keyword>
<evidence type="ECO:0000256" key="3">
    <source>
        <dbReference type="ARBA" id="ARBA00018997"/>
    </source>
</evidence>
<dbReference type="PIRSF" id="PIRSF016933">
    <property type="entry name" value="PrsW"/>
    <property type="match status" value="1"/>
</dbReference>
<accession>H5S8W8</accession>
<evidence type="ECO:0000256" key="5">
    <source>
        <dbReference type="ARBA" id="ARBA00022670"/>
    </source>
</evidence>
<keyword evidence="8 10" id="KW-1133">Transmembrane helix</keyword>
<dbReference type="Pfam" id="PF13367">
    <property type="entry name" value="PrsW-protease"/>
    <property type="match status" value="1"/>
</dbReference>
<feature type="transmembrane region" description="Helical" evidence="10">
    <location>
        <begin position="95"/>
        <end position="116"/>
    </location>
</feature>
<feature type="transmembrane region" description="Helical" evidence="10">
    <location>
        <begin position="128"/>
        <end position="152"/>
    </location>
</feature>
<dbReference type="AlphaFoldDB" id="H5S8W8"/>
<evidence type="ECO:0000256" key="6">
    <source>
        <dbReference type="ARBA" id="ARBA00022692"/>
    </source>
</evidence>
<feature type="transmembrane region" description="Helical" evidence="10">
    <location>
        <begin position="56"/>
        <end position="74"/>
    </location>
</feature>
<keyword evidence="7" id="KW-0378">Hydrolase</keyword>
<dbReference type="PANTHER" id="PTHR36844">
    <property type="entry name" value="PROTEASE PRSW"/>
    <property type="match status" value="1"/>
</dbReference>
<comment type="subcellular location">
    <subcellularLocation>
        <location evidence="1">Cell membrane</location>
        <topology evidence="1">Multi-pass membrane protein</topology>
    </subcellularLocation>
</comment>
<keyword evidence="5" id="KW-0645">Protease</keyword>
<reference evidence="11" key="1">
    <citation type="journal article" date="2005" name="Environ. Microbiol.">
        <title>Genetic and functional properties of uncultivated thermophilic crenarchaeotes from a subsurface gold mine as revealed by analysis of genome fragments.</title>
        <authorList>
            <person name="Nunoura T."/>
            <person name="Hirayama H."/>
            <person name="Takami H."/>
            <person name="Oida H."/>
            <person name="Nishi S."/>
            <person name="Shimamura S."/>
            <person name="Suzuki Y."/>
            <person name="Inagaki F."/>
            <person name="Takai K."/>
            <person name="Nealson K.H."/>
            <person name="Horikoshi K."/>
        </authorList>
    </citation>
    <scope>NUCLEOTIDE SEQUENCE</scope>
</reference>
<reference evidence="11" key="2">
    <citation type="journal article" date="2012" name="PLoS ONE">
        <title>A Deeply Branching Thermophilic Bacterium with an Ancient Acetyl-CoA Pathway Dominates a Subsurface Ecosystem.</title>
        <authorList>
            <person name="Takami H."/>
            <person name="Noguchi H."/>
            <person name="Takaki Y."/>
            <person name="Uchiyama I."/>
            <person name="Toyoda A."/>
            <person name="Nishi S."/>
            <person name="Chee G.-J."/>
            <person name="Arai W."/>
            <person name="Nunoura T."/>
            <person name="Itoh T."/>
            <person name="Hattori M."/>
            <person name="Takai K."/>
        </authorList>
    </citation>
    <scope>NUCLEOTIDE SEQUENCE</scope>
</reference>
<comment type="similarity">
    <text evidence="2">Belongs to the protease PrsW family.</text>
</comment>
<gene>
    <name evidence="11" type="ORF">HGMM_F01H03C06</name>
</gene>
<keyword evidence="4" id="KW-1003">Cell membrane</keyword>
<dbReference type="GO" id="GO:0006508">
    <property type="term" value="P:proteolysis"/>
    <property type="evidence" value="ECO:0007669"/>
    <property type="project" value="UniProtKB-KW"/>
</dbReference>
<dbReference type="GO" id="GO:0008233">
    <property type="term" value="F:peptidase activity"/>
    <property type="evidence" value="ECO:0007669"/>
    <property type="project" value="UniProtKB-KW"/>
</dbReference>
<evidence type="ECO:0000256" key="1">
    <source>
        <dbReference type="ARBA" id="ARBA00004651"/>
    </source>
</evidence>
<dbReference type="EMBL" id="AP011634">
    <property type="protein sequence ID" value="BAL52604.1"/>
    <property type="molecule type" value="Genomic_DNA"/>
</dbReference>
<evidence type="ECO:0000313" key="11">
    <source>
        <dbReference type="EMBL" id="BAL52604.1"/>
    </source>
</evidence>
<evidence type="ECO:0000256" key="4">
    <source>
        <dbReference type="ARBA" id="ARBA00022475"/>
    </source>
</evidence>
<evidence type="ECO:0000256" key="7">
    <source>
        <dbReference type="ARBA" id="ARBA00022801"/>
    </source>
</evidence>
<name>H5S8W8_9BACT</name>
<feature type="transmembrane region" description="Helical" evidence="10">
    <location>
        <begin position="188"/>
        <end position="205"/>
    </location>
</feature>
<organism evidence="11">
    <name type="scientific">uncultured Acetothermia bacterium</name>
    <dbReference type="NCBI Taxonomy" id="236499"/>
    <lineage>
        <taxon>Bacteria</taxon>
        <taxon>Candidatus Bipolaricaulota</taxon>
        <taxon>environmental samples</taxon>
    </lineage>
</organism>
<dbReference type="GO" id="GO:0005886">
    <property type="term" value="C:plasma membrane"/>
    <property type="evidence" value="ECO:0007669"/>
    <property type="project" value="UniProtKB-SubCell"/>
</dbReference>
<dbReference type="InterPro" id="IPR023596">
    <property type="entry name" value="Peptidase_PrsW_arch/bac"/>
</dbReference>